<dbReference type="InterPro" id="IPR013216">
    <property type="entry name" value="Methyltransf_11"/>
</dbReference>
<dbReference type="InterPro" id="IPR029063">
    <property type="entry name" value="SAM-dependent_MTases_sf"/>
</dbReference>
<dbReference type="OrthoDB" id="8542820at2"/>
<protein>
    <recommendedName>
        <fullName evidence="1">Methyltransferase type 11 domain-containing protein</fullName>
    </recommendedName>
</protein>
<dbReference type="SUPFAM" id="SSF55729">
    <property type="entry name" value="Acyl-CoA N-acyltransferases (Nat)"/>
    <property type="match status" value="1"/>
</dbReference>
<dbReference type="Pfam" id="PF08241">
    <property type="entry name" value="Methyltransf_11"/>
    <property type="match status" value="1"/>
</dbReference>
<evidence type="ECO:0000259" key="1">
    <source>
        <dbReference type="Pfam" id="PF08241"/>
    </source>
</evidence>
<sequence>MDIVDLPQPFGFYRVITGGDELHFGYWTVPEDKLTLPQAQEALTALIFSRLPPAPARILDVGCGLGATAQLLHEKGYEVVAIAPDANLIAYAKKYHQGPEYIACGFLELSQALVQENSFDLLLFQESLQYFPDLHSVFIRAKQLLKAQGKLLICDEVSYHPRTREYSAVHLAADIEAIFAQMGFFVRHHQRLGEAVTLTCDWVARGFAENRDYFLSLFGEAIAPEIDRFYHGWLMQGQWYRQHLFGYELWELEPSPYTIRGYISGDEYAILDGFHQAFGVNRSTQHWQWKFLRNPFGGPFIASVWQHTQLVCHYTAYPVPVWLNGRSTLTFQVGDTFTLAAWRGIGRGHSSLLARAVRFFHRQFCENRLPFFYGFNTGTVQKFGQKFLDYQSATEIYDWFLSESIFKKLQKTPRWKNWSKGYTVACVNRVDDWADKILKQSRHHYPVFIERNQVYLKWRYEQHPDFSYRFFVVHRWRKPVGWWITRVEGETLILIDALFSQFDAFALRAGLIAALKFYQQCGQKITQVHGWFSLTPETWTNLLRDIGFEPQRQWQQLDLCLTLFNANQADQQALLKQFYFTAGDSDLF</sequence>
<evidence type="ECO:0000313" key="2">
    <source>
        <dbReference type="EMBL" id="OUD14342.1"/>
    </source>
</evidence>
<organism evidence="2 3">
    <name type="scientific">Thioflexithrix psekupsensis</name>
    <dbReference type="NCBI Taxonomy" id="1570016"/>
    <lineage>
        <taxon>Bacteria</taxon>
        <taxon>Pseudomonadati</taxon>
        <taxon>Pseudomonadota</taxon>
        <taxon>Gammaproteobacteria</taxon>
        <taxon>Thiotrichales</taxon>
        <taxon>Thioflexithrix</taxon>
    </lineage>
</organism>
<reference evidence="2 3" key="1">
    <citation type="submission" date="2016-12" db="EMBL/GenBank/DDBJ databases">
        <title>Thioflexothrix psekupsii D3 genome sequencing and assembly.</title>
        <authorList>
            <person name="Fomenkov A."/>
            <person name="Vincze T."/>
            <person name="Grabovich M."/>
            <person name="Anton B.P."/>
            <person name="Dubinina G."/>
            <person name="Orlova M."/>
            <person name="Belousova E."/>
            <person name="Roberts R.J."/>
        </authorList>
    </citation>
    <scope>NUCLEOTIDE SEQUENCE [LARGE SCALE GENOMIC DNA]</scope>
    <source>
        <strain evidence="2">D3</strain>
    </source>
</reference>
<dbReference type="SUPFAM" id="SSF53335">
    <property type="entry name" value="S-adenosyl-L-methionine-dependent methyltransferases"/>
    <property type="match status" value="1"/>
</dbReference>
<evidence type="ECO:0000313" key="3">
    <source>
        <dbReference type="Proteomes" id="UP000194798"/>
    </source>
</evidence>
<gene>
    <name evidence="2" type="ORF">TPSD3_08470</name>
</gene>
<name>A0A251X9Z8_9GAMM</name>
<dbReference type="Gene3D" id="3.40.630.30">
    <property type="match status" value="1"/>
</dbReference>
<dbReference type="Proteomes" id="UP000194798">
    <property type="component" value="Unassembled WGS sequence"/>
</dbReference>
<accession>A0A251X9Z8</accession>
<proteinExistence type="predicted"/>
<feature type="domain" description="Methyltransferase type 11" evidence="1">
    <location>
        <begin position="59"/>
        <end position="153"/>
    </location>
</feature>
<dbReference type="InterPro" id="IPR016181">
    <property type="entry name" value="Acyl_CoA_acyltransferase"/>
</dbReference>
<dbReference type="EMBL" id="MSLT01000012">
    <property type="protein sequence ID" value="OUD14342.1"/>
    <property type="molecule type" value="Genomic_DNA"/>
</dbReference>
<comment type="caution">
    <text evidence="2">The sequence shown here is derived from an EMBL/GenBank/DDBJ whole genome shotgun (WGS) entry which is preliminary data.</text>
</comment>
<dbReference type="Gene3D" id="3.40.50.150">
    <property type="entry name" value="Vaccinia Virus protein VP39"/>
    <property type="match status" value="1"/>
</dbReference>
<dbReference type="RefSeq" id="WP_086488121.1">
    <property type="nucleotide sequence ID" value="NZ_MSLT01000012.1"/>
</dbReference>
<dbReference type="GO" id="GO:0008757">
    <property type="term" value="F:S-adenosylmethionine-dependent methyltransferase activity"/>
    <property type="evidence" value="ECO:0007669"/>
    <property type="project" value="InterPro"/>
</dbReference>
<dbReference type="AlphaFoldDB" id="A0A251X9Z8"/>
<dbReference type="CDD" id="cd02440">
    <property type="entry name" value="AdoMet_MTases"/>
    <property type="match status" value="1"/>
</dbReference>
<keyword evidence="3" id="KW-1185">Reference proteome</keyword>